<dbReference type="Pfam" id="PF13378">
    <property type="entry name" value="MR_MLE_C"/>
    <property type="match status" value="1"/>
</dbReference>
<name>A0A382IVX9_9ZZZZ</name>
<evidence type="ECO:0000313" key="2">
    <source>
        <dbReference type="EMBL" id="SVC03535.1"/>
    </source>
</evidence>
<sequence>MPASLRIKDVERITLRVPFTETAAKWNALLVWQWQIVEIIRVTTDDGTVGYGETLPHYTWGRVSDEALARVKGKNPAELLGDTSFGAGLEMAIYDVVGKALGVPVYHLLNLPKVRDWCPIAWWNTKMSPEDLASEAQEAVAAGYIFHKFKTRPWFDVYEQVEAISAVTPEHYRLDLDWNGMLMNVGTATPVMQRLDHYERVSIYEGPINQSDVEGMRELRRNVQKPIAIHFGAPPFPTAMKEAVCDGFVIGGGVSTVLQQGQLSGAFEHPFWLQMVGVGLVTALSAHLGAVLPFAQWP</sequence>
<dbReference type="SUPFAM" id="SSF54826">
    <property type="entry name" value="Enolase N-terminal domain-like"/>
    <property type="match status" value="1"/>
</dbReference>
<organism evidence="2">
    <name type="scientific">marine metagenome</name>
    <dbReference type="NCBI Taxonomy" id="408172"/>
    <lineage>
        <taxon>unclassified sequences</taxon>
        <taxon>metagenomes</taxon>
        <taxon>ecological metagenomes</taxon>
    </lineage>
</organism>
<feature type="non-terminal residue" evidence="2">
    <location>
        <position position="298"/>
    </location>
</feature>
<reference evidence="2" key="1">
    <citation type="submission" date="2018-05" db="EMBL/GenBank/DDBJ databases">
        <authorList>
            <person name="Lanie J.A."/>
            <person name="Ng W.-L."/>
            <person name="Kazmierczak K.M."/>
            <person name="Andrzejewski T.M."/>
            <person name="Davidsen T.M."/>
            <person name="Wayne K.J."/>
            <person name="Tettelin H."/>
            <person name="Glass J.I."/>
            <person name="Rusch D."/>
            <person name="Podicherti R."/>
            <person name="Tsui H.-C.T."/>
            <person name="Winkler M.E."/>
        </authorList>
    </citation>
    <scope>NUCLEOTIDE SEQUENCE</scope>
</reference>
<dbReference type="PANTHER" id="PTHR48080">
    <property type="entry name" value="D-GALACTONATE DEHYDRATASE-RELATED"/>
    <property type="match status" value="1"/>
</dbReference>
<dbReference type="InterPro" id="IPR029065">
    <property type="entry name" value="Enolase_C-like"/>
</dbReference>
<proteinExistence type="predicted"/>
<dbReference type="EMBL" id="UINC01069843">
    <property type="protein sequence ID" value="SVC03535.1"/>
    <property type="molecule type" value="Genomic_DNA"/>
</dbReference>
<dbReference type="Gene3D" id="3.30.390.10">
    <property type="entry name" value="Enolase-like, N-terminal domain"/>
    <property type="match status" value="2"/>
</dbReference>
<feature type="domain" description="Enolase C-terminal" evidence="1">
    <location>
        <begin position="132"/>
        <end position="297"/>
    </location>
</feature>
<protein>
    <recommendedName>
        <fullName evidence="1">Enolase C-terminal domain-containing protein</fullName>
    </recommendedName>
</protein>
<dbReference type="InterPro" id="IPR029017">
    <property type="entry name" value="Enolase-like_N"/>
</dbReference>
<dbReference type="AlphaFoldDB" id="A0A382IVX9"/>
<dbReference type="Gene3D" id="3.20.20.120">
    <property type="entry name" value="Enolase-like C-terminal domain"/>
    <property type="match status" value="1"/>
</dbReference>
<gene>
    <name evidence="2" type="ORF">METZ01_LOCUS256389</name>
</gene>
<dbReference type="InterPro" id="IPR036849">
    <property type="entry name" value="Enolase-like_C_sf"/>
</dbReference>
<evidence type="ECO:0000259" key="1">
    <source>
        <dbReference type="Pfam" id="PF13378"/>
    </source>
</evidence>
<dbReference type="SUPFAM" id="SSF51604">
    <property type="entry name" value="Enolase C-terminal domain-like"/>
    <property type="match status" value="1"/>
</dbReference>
<accession>A0A382IVX9</accession>
<dbReference type="InterPro" id="IPR034593">
    <property type="entry name" value="DgoD-like"/>
</dbReference>